<comment type="subcellular location">
    <subcellularLocation>
        <location evidence="1">Membrane</location>
    </subcellularLocation>
</comment>
<dbReference type="PRINTS" id="PR00260">
    <property type="entry name" value="CHEMTRNSDUCR"/>
</dbReference>
<dbReference type="GO" id="GO:0004888">
    <property type="term" value="F:transmembrane signaling receptor activity"/>
    <property type="evidence" value="ECO:0007669"/>
    <property type="project" value="InterPro"/>
</dbReference>
<dbReference type="AlphaFoldDB" id="G2ZZI1"/>
<organism evidence="8">
    <name type="scientific">Ralstonia syzygii R24</name>
    <dbReference type="NCBI Taxonomy" id="907261"/>
    <lineage>
        <taxon>Bacteria</taxon>
        <taxon>Pseudomonadati</taxon>
        <taxon>Pseudomonadota</taxon>
        <taxon>Betaproteobacteria</taxon>
        <taxon>Burkholderiales</taxon>
        <taxon>Burkholderiaceae</taxon>
        <taxon>Ralstonia</taxon>
        <taxon>Ralstonia solanacearum species complex</taxon>
    </lineage>
</organism>
<keyword evidence="5 8" id="KW-0812">Transmembrane</keyword>
<dbReference type="InterPro" id="IPR003660">
    <property type="entry name" value="HAMP_dom"/>
</dbReference>
<feature type="domain" description="Methyl-accepting transducer" evidence="6">
    <location>
        <begin position="275"/>
        <end position="504"/>
    </location>
</feature>
<gene>
    <name evidence="8" type="ORF">RALSY_10247</name>
</gene>
<dbReference type="PANTHER" id="PTHR43531:SF14">
    <property type="entry name" value="METHYL-ACCEPTING CHEMOTAXIS PROTEIN I-RELATED"/>
    <property type="match status" value="1"/>
</dbReference>
<accession>G2ZZI1</accession>
<dbReference type="PANTHER" id="PTHR43531">
    <property type="entry name" value="PROTEIN ICFG"/>
    <property type="match status" value="1"/>
</dbReference>
<dbReference type="CDD" id="cd06225">
    <property type="entry name" value="HAMP"/>
    <property type="match status" value="1"/>
</dbReference>
<dbReference type="GO" id="GO:0005886">
    <property type="term" value="C:plasma membrane"/>
    <property type="evidence" value="ECO:0007669"/>
    <property type="project" value="TreeGrafter"/>
</dbReference>
<keyword evidence="5" id="KW-0472">Membrane</keyword>
<evidence type="ECO:0000259" key="7">
    <source>
        <dbReference type="PROSITE" id="PS50885"/>
    </source>
</evidence>
<dbReference type="SUPFAM" id="SSF58104">
    <property type="entry name" value="Methyl-accepting chemotaxis protein (MCP) signaling domain"/>
    <property type="match status" value="1"/>
</dbReference>
<reference evidence="8" key="2">
    <citation type="submission" date="2011-04" db="EMBL/GenBank/DDBJ databases">
        <authorList>
            <person name="Genoscope - CEA"/>
        </authorList>
    </citation>
    <scope>NUCLEOTIDE SEQUENCE</scope>
    <source>
        <strain evidence="8">R24</strain>
    </source>
</reference>
<dbReference type="Pfam" id="PF00015">
    <property type="entry name" value="MCPsignal"/>
    <property type="match status" value="1"/>
</dbReference>
<dbReference type="Pfam" id="PF00672">
    <property type="entry name" value="HAMP"/>
    <property type="match status" value="1"/>
</dbReference>
<evidence type="ECO:0000256" key="3">
    <source>
        <dbReference type="ARBA" id="ARBA00029447"/>
    </source>
</evidence>
<dbReference type="EMBL" id="FR854086">
    <property type="protein sequence ID" value="CCA84284.1"/>
    <property type="molecule type" value="Genomic_DNA"/>
</dbReference>
<dbReference type="InterPro" id="IPR051310">
    <property type="entry name" value="MCP_chemotaxis"/>
</dbReference>
<keyword evidence="4" id="KW-0807">Transducer</keyword>
<name>G2ZZI1_9RALS</name>
<protein>
    <submittedName>
        <fullName evidence="8">Putative methyl-accepting chemotaxis transmembrane protein</fullName>
    </submittedName>
</protein>
<dbReference type="PROSITE" id="PS50111">
    <property type="entry name" value="CHEMOTAXIS_TRANSDUC_2"/>
    <property type="match status" value="1"/>
</dbReference>
<keyword evidence="5" id="KW-1133">Transmembrane helix</keyword>
<evidence type="ECO:0000313" key="8">
    <source>
        <dbReference type="EMBL" id="CCA84284.1"/>
    </source>
</evidence>
<dbReference type="GO" id="GO:0006935">
    <property type="term" value="P:chemotaxis"/>
    <property type="evidence" value="ECO:0007669"/>
    <property type="project" value="InterPro"/>
</dbReference>
<keyword evidence="2" id="KW-0488">Methylation</keyword>
<evidence type="ECO:0000256" key="2">
    <source>
        <dbReference type="ARBA" id="ARBA00022481"/>
    </source>
</evidence>
<dbReference type="GO" id="GO:0007165">
    <property type="term" value="P:signal transduction"/>
    <property type="evidence" value="ECO:0007669"/>
    <property type="project" value="UniProtKB-KW"/>
</dbReference>
<evidence type="ECO:0000256" key="1">
    <source>
        <dbReference type="ARBA" id="ARBA00004370"/>
    </source>
</evidence>
<dbReference type="PROSITE" id="PS50885">
    <property type="entry name" value="HAMP"/>
    <property type="match status" value="1"/>
</dbReference>
<proteinExistence type="inferred from homology"/>
<sequence length="526" mass="55167">MPMPQSSQRNPMKLAVKLPLAFAAALLLLMFAGAIYGIVSLNGSITEYNTTVQARVADERAVTGMLVNFKTQVQEWKDTLLRGKDPAKRDKHWTAFGQREQAVAEQARALQASLPPGKSRELVSQFAAAHATMGQGYRKGYEAFVAAAFDPTVGDQVVTGVDREPVRLLDEAAHEIAAESAAVSARMVATAHTVLLVSIVLMLAAFGLGLAGAFLFSRSITRPLSRAVEVARTVSQGDLGSAFEARGSDEIAQLLIALKDMQHSLAQVVSEVRRNAEGVASASAQIASGNLNLSSRTEEQAASLEETAANMGELTSTVRLNSEHAVQASTLAGHASDTAARGGRVMSDVVETMQGISESSAKVGEIIGVIDSIAFQTNILALNAAVEAARAGEQGRGFAVVAGEVRTLAQRSASAAKEIKSLIGQSTERVEAGGRLVQEAGGIIDEIVASVQRVTQIVTEISSASAEQSTGIEQVNIAVGQIEEVTQQNAALVEEASAEAQQMADQADAPRRAVAIFRVDGAAVQA</sequence>
<reference evidence="8" key="1">
    <citation type="journal article" date="2011" name="PLoS ONE">
        <title>Ralstonia syzygii, the Blood Disease Bacterium and some Asian R. solanacearum strains form a single genomic species despite divergent lifestyles.</title>
        <authorList>
            <person name="Remenant B."/>
            <person name="de Cambiaire J.C."/>
            <person name="Cellier G."/>
            <person name="Jacobs J.M."/>
            <person name="Mangenot S."/>
            <person name="Barbe V."/>
            <person name="Lajus A."/>
            <person name="Vallenet D."/>
            <person name="Medigue C."/>
            <person name="Fegan M."/>
            <person name="Allen C."/>
            <person name="Prior P."/>
        </authorList>
    </citation>
    <scope>NUCLEOTIDE SEQUENCE</scope>
    <source>
        <strain evidence="8">R24</strain>
    </source>
</reference>
<dbReference type="FunFam" id="1.10.287.950:FF:000001">
    <property type="entry name" value="Methyl-accepting chemotaxis sensory transducer"/>
    <property type="match status" value="1"/>
</dbReference>
<dbReference type="CDD" id="cd11386">
    <property type="entry name" value="MCP_signal"/>
    <property type="match status" value="1"/>
</dbReference>
<feature type="transmembrane region" description="Helical" evidence="5">
    <location>
        <begin position="194"/>
        <end position="216"/>
    </location>
</feature>
<dbReference type="SMART" id="SM00304">
    <property type="entry name" value="HAMP"/>
    <property type="match status" value="1"/>
</dbReference>
<evidence type="ECO:0000256" key="4">
    <source>
        <dbReference type="PROSITE-ProRule" id="PRU00284"/>
    </source>
</evidence>
<dbReference type="Gene3D" id="1.10.287.950">
    <property type="entry name" value="Methyl-accepting chemotaxis protein"/>
    <property type="match status" value="1"/>
</dbReference>
<dbReference type="InterPro" id="IPR004089">
    <property type="entry name" value="MCPsignal_dom"/>
</dbReference>
<evidence type="ECO:0000256" key="5">
    <source>
        <dbReference type="SAM" id="Phobius"/>
    </source>
</evidence>
<feature type="domain" description="HAMP" evidence="7">
    <location>
        <begin position="218"/>
        <end position="270"/>
    </location>
</feature>
<comment type="similarity">
    <text evidence="3">Belongs to the methyl-accepting chemotaxis (MCP) protein family.</text>
</comment>
<dbReference type="SMART" id="SM00283">
    <property type="entry name" value="MA"/>
    <property type="match status" value="1"/>
</dbReference>
<dbReference type="InterPro" id="IPR004090">
    <property type="entry name" value="Chemotax_Me-accpt_rcpt"/>
</dbReference>
<evidence type="ECO:0000259" key="6">
    <source>
        <dbReference type="PROSITE" id="PS50111"/>
    </source>
</evidence>